<dbReference type="RefSeq" id="WP_327608312.1">
    <property type="nucleotide sequence ID" value="NZ_JARZFX010000008.1"/>
</dbReference>
<dbReference type="PROSITE" id="PS51257">
    <property type="entry name" value="PROKAR_LIPOPROTEIN"/>
    <property type="match status" value="1"/>
</dbReference>
<protein>
    <recommendedName>
        <fullName evidence="3">Lipoprotein</fullName>
    </recommendedName>
</protein>
<accession>A0ABU6KHF7</accession>
<evidence type="ECO:0008006" key="3">
    <source>
        <dbReference type="Google" id="ProtNLM"/>
    </source>
</evidence>
<organism evidence="1 2">
    <name type="scientific">Virgibacillus tibetensis</name>
    <dbReference type="NCBI Taxonomy" id="3042313"/>
    <lineage>
        <taxon>Bacteria</taxon>
        <taxon>Bacillati</taxon>
        <taxon>Bacillota</taxon>
        <taxon>Bacilli</taxon>
        <taxon>Bacillales</taxon>
        <taxon>Bacillaceae</taxon>
        <taxon>Virgibacillus</taxon>
    </lineage>
</organism>
<comment type="caution">
    <text evidence="1">The sequence shown here is derived from an EMBL/GenBank/DDBJ whole genome shotgun (WGS) entry which is preliminary data.</text>
</comment>
<reference evidence="1 2" key="1">
    <citation type="journal article" date="2024" name="Int. J. Syst. Evol. Microbiol.">
        <title>Virgibacillus tibetensis sp. nov., isolated from salt lake on the Tibetan Plateau of China.</title>
        <authorList>
            <person name="Phurbu D."/>
            <person name="Liu Z.-X."/>
            <person name="Wang R."/>
            <person name="Zheng Y.-Y."/>
            <person name="Liu H.-C."/>
            <person name="Zhou Y.-G."/>
            <person name="Yu Y.-J."/>
            <person name="Li A.-H."/>
        </authorList>
    </citation>
    <scope>NUCLEOTIDE SEQUENCE [LARGE SCALE GENOMIC DNA]</scope>
    <source>
        <strain evidence="1 2">C22-A2</strain>
    </source>
</reference>
<dbReference type="Proteomes" id="UP001335737">
    <property type="component" value="Unassembled WGS sequence"/>
</dbReference>
<evidence type="ECO:0000313" key="2">
    <source>
        <dbReference type="Proteomes" id="UP001335737"/>
    </source>
</evidence>
<dbReference type="EMBL" id="JARZFX010000008">
    <property type="protein sequence ID" value="MEC5424746.1"/>
    <property type="molecule type" value="Genomic_DNA"/>
</dbReference>
<evidence type="ECO:0000313" key="1">
    <source>
        <dbReference type="EMBL" id="MEC5424746.1"/>
    </source>
</evidence>
<keyword evidence="2" id="KW-1185">Reference proteome</keyword>
<gene>
    <name evidence="1" type="ORF">QGM71_14765</name>
</gene>
<name>A0ABU6KHF7_9BACI</name>
<sequence length="139" mass="15724">MKKVIALFMILIILVGCNTELSFSEISLESSNVNVQFFFKGIENENGVHLYMDGEKSLYVFLNGKNVIQNEKAIQFSDFDVDSEGDTLTIYYTEEKTEDYSNDTLHHQIVYKIDKDKNYANVKGIKNGEEVAFGAVSGN</sequence>
<proteinExistence type="predicted"/>